<reference evidence="2" key="3">
    <citation type="submission" date="2022-06" db="UniProtKB">
        <authorList>
            <consortium name="EnsemblPlants"/>
        </authorList>
    </citation>
    <scope>IDENTIFICATION</scope>
</reference>
<evidence type="ECO:0000313" key="2">
    <source>
        <dbReference type="EnsemblPlants" id="TuG1812G0600003111.01.T01.cds392681"/>
    </source>
</evidence>
<evidence type="ECO:0000313" key="3">
    <source>
        <dbReference type="Proteomes" id="UP000015106"/>
    </source>
</evidence>
<sequence>MPGLPHVCHVAADDRNGGKAGRLNSSTATSPPCQQQLPSIAGGHGTRRRKPAAMTGATRERP</sequence>
<evidence type="ECO:0000256" key="1">
    <source>
        <dbReference type="SAM" id="MobiDB-lite"/>
    </source>
</evidence>
<feature type="region of interest" description="Disordered" evidence="1">
    <location>
        <begin position="11"/>
        <end position="62"/>
    </location>
</feature>
<dbReference type="Proteomes" id="UP000015106">
    <property type="component" value="Chromosome 6"/>
</dbReference>
<name>A0A8R7UW72_TRIUA</name>
<feature type="compositionally biased region" description="Polar residues" evidence="1">
    <location>
        <begin position="23"/>
        <end position="38"/>
    </location>
</feature>
<reference evidence="2" key="2">
    <citation type="submission" date="2018-03" db="EMBL/GenBank/DDBJ databases">
        <title>The Triticum urartu genome reveals the dynamic nature of wheat genome evolution.</title>
        <authorList>
            <person name="Ling H."/>
            <person name="Ma B."/>
            <person name="Shi X."/>
            <person name="Liu H."/>
            <person name="Dong L."/>
            <person name="Sun H."/>
            <person name="Cao Y."/>
            <person name="Gao Q."/>
            <person name="Zheng S."/>
            <person name="Li Y."/>
            <person name="Yu Y."/>
            <person name="Du H."/>
            <person name="Qi M."/>
            <person name="Li Y."/>
            <person name="Yu H."/>
            <person name="Cui Y."/>
            <person name="Wang N."/>
            <person name="Chen C."/>
            <person name="Wu H."/>
            <person name="Zhao Y."/>
            <person name="Zhang J."/>
            <person name="Li Y."/>
            <person name="Zhou W."/>
            <person name="Zhang B."/>
            <person name="Hu W."/>
            <person name="Eijk M."/>
            <person name="Tang J."/>
            <person name="Witsenboer H."/>
            <person name="Zhao S."/>
            <person name="Li Z."/>
            <person name="Zhang A."/>
            <person name="Wang D."/>
            <person name="Liang C."/>
        </authorList>
    </citation>
    <scope>NUCLEOTIDE SEQUENCE [LARGE SCALE GENOMIC DNA]</scope>
    <source>
        <strain evidence="2">cv. G1812</strain>
    </source>
</reference>
<keyword evidence="3" id="KW-1185">Reference proteome</keyword>
<dbReference type="AlphaFoldDB" id="A0A8R7UW72"/>
<protein>
    <submittedName>
        <fullName evidence="2">Uncharacterized protein</fullName>
    </submittedName>
</protein>
<accession>A0A8R7UW72</accession>
<reference evidence="3" key="1">
    <citation type="journal article" date="2013" name="Nature">
        <title>Draft genome of the wheat A-genome progenitor Triticum urartu.</title>
        <authorList>
            <person name="Ling H.Q."/>
            <person name="Zhao S."/>
            <person name="Liu D."/>
            <person name="Wang J."/>
            <person name="Sun H."/>
            <person name="Zhang C."/>
            <person name="Fan H."/>
            <person name="Li D."/>
            <person name="Dong L."/>
            <person name="Tao Y."/>
            <person name="Gao C."/>
            <person name="Wu H."/>
            <person name="Li Y."/>
            <person name="Cui Y."/>
            <person name="Guo X."/>
            <person name="Zheng S."/>
            <person name="Wang B."/>
            <person name="Yu K."/>
            <person name="Liang Q."/>
            <person name="Yang W."/>
            <person name="Lou X."/>
            <person name="Chen J."/>
            <person name="Feng M."/>
            <person name="Jian J."/>
            <person name="Zhang X."/>
            <person name="Luo G."/>
            <person name="Jiang Y."/>
            <person name="Liu J."/>
            <person name="Wang Z."/>
            <person name="Sha Y."/>
            <person name="Zhang B."/>
            <person name="Wu H."/>
            <person name="Tang D."/>
            <person name="Shen Q."/>
            <person name="Xue P."/>
            <person name="Zou S."/>
            <person name="Wang X."/>
            <person name="Liu X."/>
            <person name="Wang F."/>
            <person name="Yang Y."/>
            <person name="An X."/>
            <person name="Dong Z."/>
            <person name="Zhang K."/>
            <person name="Zhang X."/>
            <person name="Luo M.C."/>
            <person name="Dvorak J."/>
            <person name="Tong Y."/>
            <person name="Wang J."/>
            <person name="Yang H."/>
            <person name="Li Z."/>
            <person name="Wang D."/>
            <person name="Zhang A."/>
            <person name="Wang J."/>
        </authorList>
    </citation>
    <scope>NUCLEOTIDE SEQUENCE</scope>
    <source>
        <strain evidence="3">cv. G1812</strain>
    </source>
</reference>
<dbReference type="EnsemblPlants" id="TuG1812G0600003111.01.T01">
    <property type="protein sequence ID" value="TuG1812G0600003111.01.T01.cds392681"/>
    <property type="gene ID" value="TuG1812G0600003111.01"/>
</dbReference>
<proteinExistence type="predicted"/>
<dbReference type="Gramene" id="TuG1812G0600003111.01.T01">
    <property type="protein sequence ID" value="TuG1812G0600003111.01.T01.cds392681"/>
    <property type="gene ID" value="TuG1812G0600003111.01"/>
</dbReference>
<organism evidence="2 3">
    <name type="scientific">Triticum urartu</name>
    <name type="common">Red wild einkorn</name>
    <name type="synonym">Crithodium urartu</name>
    <dbReference type="NCBI Taxonomy" id="4572"/>
    <lineage>
        <taxon>Eukaryota</taxon>
        <taxon>Viridiplantae</taxon>
        <taxon>Streptophyta</taxon>
        <taxon>Embryophyta</taxon>
        <taxon>Tracheophyta</taxon>
        <taxon>Spermatophyta</taxon>
        <taxon>Magnoliopsida</taxon>
        <taxon>Liliopsida</taxon>
        <taxon>Poales</taxon>
        <taxon>Poaceae</taxon>
        <taxon>BOP clade</taxon>
        <taxon>Pooideae</taxon>
        <taxon>Triticodae</taxon>
        <taxon>Triticeae</taxon>
        <taxon>Triticinae</taxon>
        <taxon>Triticum</taxon>
    </lineage>
</organism>